<dbReference type="FunFam" id="3.40.50.720:FF:000084">
    <property type="entry name" value="Short-chain dehydrogenase reductase"/>
    <property type="match status" value="1"/>
</dbReference>
<dbReference type="CDD" id="cd05233">
    <property type="entry name" value="SDR_c"/>
    <property type="match status" value="1"/>
</dbReference>
<evidence type="ECO:0000256" key="1">
    <source>
        <dbReference type="ARBA" id="ARBA00006484"/>
    </source>
</evidence>
<evidence type="ECO:0000256" key="2">
    <source>
        <dbReference type="ARBA" id="ARBA00023002"/>
    </source>
</evidence>
<dbReference type="PRINTS" id="PR00081">
    <property type="entry name" value="GDHRDH"/>
</dbReference>
<dbReference type="Gene3D" id="3.40.50.720">
    <property type="entry name" value="NAD(P)-binding Rossmann-like Domain"/>
    <property type="match status" value="1"/>
</dbReference>
<name>A0A1T4TI55_9HYPH</name>
<gene>
    <name evidence="3" type="ORF">SAMN02745126_06316</name>
</gene>
<keyword evidence="4" id="KW-1185">Reference proteome</keyword>
<dbReference type="PRINTS" id="PR00080">
    <property type="entry name" value="SDRFAMILY"/>
</dbReference>
<dbReference type="STRING" id="225324.SAMN02745126_06316"/>
<dbReference type="AlphaFoldDB" id="A0A1T4TI55"/>
<dbReference type="GO" id="GO:0016491">
    <property type="term" value="F:oxidoreductase activity"/>
    <property type="evidence" value="ECO:0007669"/>
    <property type="project" value="UniProtKB-KW"/>
</dbReference>
<dbReference type="RefSeq" id="WP_085938048.1">
    <property type="nucleotide sequence ID" value="NZ_FUWJ01000018.1"/>
</dbReference>
<dbReference type="InterPro" id="IPR036291">
    <property type="entry name" value="NAD(P)-bd_dom_sf"/>
</dbReference>
<protein>
    <submittedName>
        <fullName evidence="3">NAD(P)-dependent dehydrogenase, short-chain alcohol dehydrogenase family</fullName>
    </submittedName>
</protein>
<dbReference type="OrthoDB" id="9789398at2"/>
<keyword evidence="2" id="KW-0560">Oxidoreductase</keyword>
<evidence type="ECO:0000313" key="4">
    <source>
        <dbReference type="Proteomes" id="UP000190092"/>
    </source>
</evidence>
<comment type="similarity">
    <text evidence="1">Belongs to the short-chain dehydrogenases/reductases (SDR) family.</text>
</comment>
<dbReference type="InterPro" id="IPR002347">
    <property type="entry name" value="SDR_fam"/>
</dbReference>
<dbReference type="PANTHER" id="PTHR43639:SF1">
    <property type="entry name" value="SHORT-CHAIN DEHYDROGENASE_REDUCTASE FAMILY PROTEIN"/>
    <property type="match status" value="1"/>
</dbReference>
<dbReference type="EMBL" id="FUWJ01000018">
    <property type="protein sequence ID" value="SKA40094.1"/>
    <property type="molecule type" value="Genomic_DNA"/>
</dbReference>
<evidence type="ECO:0000313" key="3">
    <source>
        <dbReference type="EMBL" id="SKA40094.1"/>
    </source>
</evidence>
<accession>A0A1T4TI55</accession>
<sequence length="255" mass="27608">MTSFASYPSLKDRTVFVSGGGSGIGASIVEHFAAQGAKVGFVDIDEAVSTALVKKVETEGHGTPFFQRTDIRDVKAYQAAIAAVAARLGTITVLINNAARDDRHDLKEVTPEFWDERIAVNLRHQYFAIQAVAPGMKAAGGGSIVNFSSISYHTMTAQLSVYQAAKAAVIGMTRGLARDLGPDHIRLNAITPGWIMTQRQIDLWLTPEAEADLMKAQCLKEKVYPPDIARMALWLAADDSRLVTAQNFVVDGGRM</sequence>
<proteinExistence type="inferred from homology"/>
<dbReference type="Pfam" id="PF13561">
    <property type="entry name" value="adh_short_C2"/>
    <property type="match status" value="1"/>
</dbReference>
<dbReference type="Proteomes" id="UP000190092">
    <property type="component" value="Unassembled WGS sequence"/>
</dbReference>
<dbReference type="SUPFAM" id="SSF51735">
    <property type="entry name" value="NAD(P)-binding Rossmann-fold domains"/>
    <property type="match status" value="1"/>
</dbReference>
<organism evidence="3 4">
    <name type="scientific">Enhydrobacter aerosaccus</name>
    <dbReference type="NCBI Taxonomy" id="225324"/>
    <lineage>
        <taxon>Bacteria</taxon>
        <taxon>Pseudomonadati</taxon>
        <taxon>Pseudomonadota</taxon>
        <taxon>Alphaproteobacteria</taxon>
        <taxon>Hyphomicrobiales</taxon>
        <taxon>Enhydrobacter</taxon>
    </lineage>
</organism>
<reference evidence="4" key="1">
    <citation type="submission" date="2017-02" db="EMBL/GenBank/DDBJ databases">
        <authorList>
            <person name="Varghese N."/>
            <person name="Submissions S."/>
        </authorList>
    </citation>
    <scope>NUCLEOTIDE SEQUENCE [LARGE SCALE GENOMIC DNA]</scope>
    <source>
        <strain evidence="4">ATCC 27094</strain>
    </source>
</reference>
<dbReference type="PANTHER" id="PTHR43639">
    <property type="entry name" value="OXIDOREDUCTASE, SHORT-CHAIN DEHYDROGENASE/REDUCTASE FAMILY (AFU_ORTHOLOGUE AFUA_5G02870)"/>
    <property type="match status" value="1"/>
</dbReference>